<feature type="compositionally biased region" description="Basic and acidic residues" evidence="2">
    <location>
        <begin position="524"/>
        <end position="533"/>
    </location>
</feature>
<feature type="region of interest" description="Disordered" evidence="2">
    <location>
        <begin position="372"/>
        <end position="533"/>
    </location>
</feature>
<feature type="compositionally biased region" description="Basic and acidic residues" evidence="2">
    <location>
        <begin position="450"/>
        <end position="510"/>
    </location>
</feature>
<evidence type="ECO:0000256" key="1">
    <source>
        <dbReference type="SAM" id="Coils"/>
    </source>
</evidence>
<organism evidence="3 4">
    <name type="scientific">Multifurca ochricompacta</name>
    <dbReference type="NCBI Taxonomy" id="376703"/>
    <lineage>
        <taxon>Eukaryota</taxon>
        <taxon>Fungi</taxon>
        <taxon>Dikarya</taxon>
        <taxon>Basidiomycota</taxon>
        <taxon>Agaricomycotina</taxon>
        <taxon>Agaricomycetes</taxon>
        <taxon>Russulales</taxon>
        <taxon>Russulaceae</taxon>
        <taxon>Multifurca</taxon>
    </lineage>
</organism>
<keyword evidence="1" id="KW-0175">Coiled coil</keyword>
<protein>
    <submittedName>
        <fullName evidence="3">Uncharacterized protein</fullName>
    </submittedName>
</protein>
<dbReference type="AlphaFoldDB" id="A0AAD4QQM6"/>
<proteinExistence type="predicted"/>
<feature type="region of interest" description="Disordered" evidence="2">
    <location>
        <begin position="281"/>
        <end position="317"/>
    </location>
</feature>
<reference evidence="3" key="1">
    <citation type="journal article" date="2022" name="New Phytol.">
        <title>Evolutionary transition to the ectomycorrhizal habit in the genomes of a hyperdiverse lineage of mushroom-forming fungi.</title>
        <authorList>
            <person name="Looney B."/>
            <person name="Miyauchi S."/>
            <person name="Morin E."/>
            <person name="Drula E."/>
            <person name="Courty P.E."/>
            <person name="Kohler A."/>
            <person name="Kuo A."/>
            <person name="LaButti K."/>
            <person name="Pangilinan J."/>
            <person name="Lipzen A."/>
            <person name="Riley R."/>
            <person name="Andreopoulos W."/>
            <person name="He G."/>
            <person name="Johnson J."/>
            <person name="Nolan M."/>
            <person name="Tritt A."/>
            <person name="Barry K.W."/>
            <person name="Grigoriev I.V."/>
            <person name="Nagy L.G."/>
            <person name="Hibbett D."/>
            <person name="Henrissat B."/>
            <person name="Matheny P.B."/>
            <person name="Labbe J."/>
            <person name="Martin F.M."/>
        </authorList>
    </citation>
    <scope>NUCLEOTIDE SEQUENCE</scope>
    <source>
        <strain evidence="3">BPL690</strain>
    </source>
</reference>
<comment type="caution">
    <text evidence="3">The sequence shown here is derived from an EMBL/GenBank/DDBJ whole genome shotgun (WGS) entry which is preliminary data.</text>
</comment>
<accession>A0AAD4QQM6</accession>
<feature type="region of interest" description="Disordered" evidence="2">
    <location>
        <begin position="59"/>
        <end position="91"/>
    </location>
</feature>
<evidence type="ECO:0000313" key="4">
    <source>
        <dbReference type="Proteomes" id="UP001203297"/>
    </source>
</evidence>
<keyword evidence="4" id="KW-1185">Reference proteome</keyword>
<sequence length="533" mass="56629">MSDTPTQRHIPGAPPPIPVSKSSKKKRKITKGDNPEDSPALSSVAIPDSTSAVFLEKSPSASAIKDGPVPDSLLADPGSANGFPSSQPALDELKHSPVVDLIQKRIKATTKKITRIQSYATLEPEKLNDDQRRTLKSLPSLEAIVKELEEVKKAVETVEADRVAADARDLAEREKSEAERLIVAIAEAESRAFDKISRLLHFIRLHTSLAARHPSVSSLSLEDSEIPVILAAAEQLLGEESEVRQELIRGLLSGEGEFQGISHSRLVDLAHTFASPRAELSSAAQNLSGPEGPVSSEDQPVVTTEGLGGNPSTSAGFHFMQKSELDNAGLEDSQEWVDVPQNQATEAEGTVEASQGEVVPAEQTVDIVQPSEAPLSASGNFDWAEDEEGGLPSIAGLQAKFGTSEAPSPVNAPQSIPDTNPEETTPAPVNGSLPVDDDGFTQARGGRGRQRGDRGFRGGRGGERGAFRGGDRGSFRGGFKGERGGSRGGERTGFRGRSNSEWRGDGERGRGGRGRGRGRGGYPDSREETPVQT</sequence>
<gene>
    <name evidence="3" type="ORF">B0F90DRAFT_1698692</name>
</gene>
<name>A0AAD4QQM6_9AGAM</name>
<evidence type="ECO:0000256" key="2">
    <source>
        <dbReference type="SAM" id="MobiDB-lite"/>
    </source>
</evidence>
<dbReference type="EMBL" id="WTXG01000005">
    <property type="protein sequence ID" value="KAI0305520.1"/>
    <property type="molecule type" value="Genomic_DNA"/>
</dbReference>
<evidence type="ECO:0000313" key="3">
    <source>
        <dbReference type="EMBL" id="KAI0305520.1"/>
    </source>
</evidence>
<feature type="coiled-coil region" evidence="1">
    <location>
        <begin position="141"/>
        <end position="191"/>
    </location>
</feature>
<feature type="region of interest" description="Disordered" evidence="2">
    <location>
        <begin position="1"/>
        <end position="44"/>
    </location>
</feature>
<dbReference type="Proteomes" id="UP001203297">
    <property type="component" value="Unassembled WGS sequence"/>
</dbReference>